<dbReference type="GO" id="GO:0009236">
    <property type="term" value="P:cobalamin biosynthetic process"/>
    <property type="evidence" value="ECO:0007669"/>
    <property type="project" value="UniProtKB-UniRule"/>
</dbReference>
<comment type="catalytic activity">
    <reaction evidence="7">
        <text>cob(II)yrinate + 2 L-glutamine + 2 ATP + 2 H2O = cob(II)yrinate a,c diamide + 2 L-glutamate + 2 ADP + 2 phosphate + 2 H(+)</text>
        <dbReference type="Rhea" id="RHEA:26289"/>
        <dbReference type="ChEBI" id="CHEBI:15377"/>
        <dbReference type="ChEBI" id="CHEBI:15378"/>
        <dbReference type="ChEBI" id="CHEBI:29985"/>
        <dbReference type="ChEBI" id="CHEBI:30616"/>
        <dbReference type="ChEBI" id="CHEBI:43474"/>
        <dbReference type="ChEBI" id="CHEBI:58359"/>
        <dbReference type="ChEBI" id="CHEBI:58537"/>
        <dbReference type="ChEBI" id="CHEBI:58894"/>
        <dbReference type="ChEBI" id="CHEBI:456216"/>
        <dbReference type="EC" id="6.3.5.11"/>
    </reaction>
</comment>
<dbReference type="RefSeq" id="WP_109429319.1">
    <property type="nucleotide sequence ID" value="NZ_MPDK01000002.1"/>
</dbReference>
<gene>
    <name evidence="7" type="primary">cbiA</name>
    <name evidence="10" type="ORF">BM613_01125</name>
</gene>
<organism evidence="10 11">
    <name type="scientific">Sulfoacidibacillus thermotolerans</name>
    <name type="common">Acidibacillus sulfuroxidans</name>
    <dbReference type="NCBI Taxonomy" id="1765684"/>
    <lineage>
        <taxon>Bacteria</taxon>
        <taxon>Bacillati</taxon>
        <taxon>Bacillota</taxon>
        <taxon>Bacilli</taxon>
        <taxon>Bacillales</taxon>
        <taxon>Alicyclobacillaceae</taxon>
        <taxon>Sulfoacidibacillus</taxon>
    </lineage>
</organism>
<feature type="active site" description="Nucleophile" evidence="7">
    <location>
        <position position="351"/>
    </location>
</feature>
<feature type="domain" description="CobB/CobQ-like glutamine amidotransferase" evidence="9">
    <location>
        <begin position="268"/>
        <end position="459"/>
    </location>
</feature>
<dbReference type="GO" id="GO:0005524">
    <property type="term" value="F:ATP binding"/>
    <property type="evidence" value="ECO:0007669"/>
    <property type="project" value="UniProtKB-UniRule"/>
</dbReference>
<evidence type="ECO:0000256" key="4">
    <source>
        <dbReference type="ARBA" id="ARBA00022840"/>
    </source>
</evidence>
<dbReference type="PANTHER" id="PTHR43873">
    <property type="entry name" value="COBYRINATE A,C-DIAMIDE SYNTHASE"/>
    <property type="match status" value="1"/>
</dbReference>
<reference evidence="10 11" key="1">
    <citation type="submission" date="2016-11" db="EMBL/GenBank/DDBJ databases">
        <title>Comparative genomics of Acidibacillus ferroxidans species.</title>
        <authorList>
            <person name="Oliveira G."/>
            <person name="Nunes G."/>
            <person name="Oliveira R."/>
            <person name="Araujo F."/>
            <person name="Salim A."/>
            <person name="Scholte L."/>
            <person name="Morais D."/>
            <person name="Nancucheo I."/>
            <person name="Johnson D.B."/>
            <person name="Grail B."/>
            <person name="Bittencourt J."/>
            <person name="Valadares R."/>
        </authorList>
    </citation>
    <scope>NUCLEOTIDE SEQUENCE [LARGE SCALE GENOMIC DNA]</scope>
    <source>
        <strain evidence="10 11">Y002</strain>
    </source>
</reference>
<dbReference type="SUPFAM" id="SSF52540">
    <property type="entry name" value="P-loop containing nucleoside triphosphate hydrolases"/>
    <property type="match status" value="1"/>
</dbReference>
<dbReference type="Proteomes" id="UP000245380">
    <property type="component" value="Unassembled WGS sequence"/>
</dbReference>
<dbReference type="InterPro" id="IPR027417">
    <property type="entry name" value="P-loop_NTPase"/>
</dbReference>
<feature type="domain" description="CobQ/CobB/MinD/ParA nucleotide binding" evidence="8">
    <location>
        <begin position="24"/>
        <end position="209"/>
    </location>
</feature>
<keyword evidence="7" id="KW-0169">Cobalamin biosynthesis</keyword>
<feature type="site" description="Increases nucleophilicity of active site Cys" evidence="7">
    <location>
        <position position="453"/>
    </location>
</feature>
<comment type="similarity">
    <text evidence="7">Belongs to the CobB/CbiA family.</text>
</comment>
<dbReference type="NCBIfam" id="NF002204">
    <property type="entry name" value="PRK01077.1"/>
    <property type="match status" value="1"/>
</dbReference>
<keyword evidence="2 7" id="KW-0436">Ligase</keyword>
<evidence type="ECO:0000313" key="10">
    <source>
        <dbReference type="EMBL" id="PWI58728.1"/>
    </source>
</evidence>
<dbReference type="InterPro" id="IPR004484">
    <property type="entry name" value="CbiA/CobB_synth"/>
</dbReference>
<dbReference type="Pfam" id="PF01656">
    <property type="entry name" value="CbiA"/>
    <property type="match status" value="1"/>
</dbReference>
<dbReference type="GO" id="GO:0042242">
    <property type="term" value="F:cobyrinic acid a,c-diamide synthase activity"/>
    <property type="evidence" value="ECO:0007669"/>
    <property type="project" value="UniProtKB-UniRule"/>
</dbReference>
<dbReference type="AlphaFoldDB" id="A0A2U3DBR4"/>
<dbReference type="InterPro" id="IPR002586">
    <property type="entry name" value="CobQ/CobB/MinD/ParA_Nub-bd_dom"/>
</dbReference>
<protein>
    <recommendedName>
        <fullName evidence="7">Cobyrinate a,c-diamide synthase</fullName>
        <ecNumber evidence="7">6.3.5.11</ecNumber>
    </recommendedName>
    <alternativeName>
        <fullName evidence="7">Cobyrinic acid a,c-diamide synthetase</fullName>
    </alternativeName>
</protein>
<dbReference type="SUPFAM" id="SSF52317">
    <property type="entry name" value="Class I glutamine amidotransferase-like"/>
    <property type="match status" value="1"/>
</dbReference>
<evidence type="ECO:0000256" key="1">
    <source>
        <dbReference type="ARBA" id="ARBA00001946"/>
    </source>
</evidence>
<comment type="cofactor">
    <cofactor evidence="1 7">
        <name>Mg(2+)</name>
        <dbReference type="ChEBI" id="CHEBI:18420"/>
    </cofactor>
</comment>
<proteinExistence type="inferred from homology"/>
<evidence type="ECO:0000256" key="2">
    <source>
        <dbReference type="ARBA" id="ARBA00022598"/>
    </source>
</evidence>
<dbReference type="NCBIfam" id="TIGR00379">
    <property type="entry name" value="cobB"/>
    <property type="match status" value="1"/>
</dbReference>
<keyword evidence="5 7" id="KW-0460">Magnesium</keyword>
<name>A0A2U3DBR4_SULT2</name>
<dbReference type="Pfam" id="PF07685">
    <property type="entry name" value="GATase_3"/>
    <property type="match status" value="1"/>
</dbReference>
<evidence type="ECO:0000259" key="8">
    <source>
        <dbReference type="Pfam" id="PF01656"/>
    </source>
</evidence>
<evidence type="ECO:0000313" key="11">
    <source>
        <dbReference type="Proteomes" id="UP000245380"/>
    </source>
</evidence>
<evidence type="ECO:0000256" key="5">
    <source>
        <dbReference type="ARBA" id="ARBA00022842"/>
    </source>
</evidence>
<evidence type="ECO:0000256" key="6">
    <source>
        <dbReference type="ARBA" id="ARBA00022962"/>
    </source>
</evidence>
<dbReference type="HAMAP" id="MF_00027">
    <property type="entry name" value="CobB_CbiA"/>
    <property type="match status" value="1"/>
</dbReference>
<dbReference type="Gene3D" id="3.40.50.880">
    <property type="match status" value="1"/>
</dbReference>
<comment type="domain">
    <text evidence="7">Comprises of two domains. The C-terminal domain contains the binding site for glutamine and catalyzes the hydrolysis of this substrate to glutamate and ammonia. The N-terminal domain is anticipated to bind ATP and cobyrinate and catalyzes the ultimate synthesis of the diamide product. The ammonia produced via the glutaminase domain is probably translocated to the adjacent domain via a molecular tunnel, where it reacts with an activated intermediate.</text>
</comment>
<dbReference type="PROSITE" id="PS51274">
    <property type="entry name" value="GATASE_COBBQ"/>
    <property type="match status" value="1"/>
</dbReference>
<dbReference type="EC" id="6.3.5.11" evidence="7"/>
<comment type="pathway">
    <text evidence="7">Cofactor biosynthesis; adenosylcobalamin biosynthesis; cob(II)yrinate a,c-diamide from sirohydrochlorin (anaerobic route): step 10/10.</text>
</comment>
<evidence type="ECO:0000256" key="3">
    <source>
        <dbReference type="ARBA" id="ARBA00022741"/>
    </source>
</evidence>
<dbReference type="CDD" id="cd05388">
    <property type="entry name" value="CobB_N"/>
    <property type="match status" value="1"/>
</dbReference>
<keyword evidence="6 7" id="KW-0315">Glutamine amidotransferase</keyword>
<comment type="miscellaneous">
    <text evidence="7">The a and c carboxylates of cobyrinate are activated for nucleophilic attack via formation of a phosphorylated intermediate by ATP. CbiA catalyzes first the amidation of the c-carboxylate, and then that of the a-carboxylate.</text>
</comment>
<dbReference type="PANTHER" id="PTHR43873:SF1">
    <property type="entry name" value="COBYRINATE A,C-DIAMIDE SYNTHASE"/>
    <property type="match status" value="1"/>
</dbReference>
<sequence>MSREINLQSVAEFSSQTALRPRLLLAGTHSGVGKTTLTLGLLAALRKRGLAVQGFKAGPDYIDPSYHTAVTHRPARNLDRFMVGEDGVREIFWRASADADLSVIEGVMGLYDGRDVKENVGSSAELALLLQSPIILVIDASGMARSAAALVLGFQKLLESVPIAGVLVNRVGSIGHYRIVQTAIEQECNVPTVGYLPKMADVAIPERHLGLIPALERGELSPLFDLLAKRIEESVDVARLLEIAQGASALSEPSAVIFTKKEKQTQVKIAIAKDAAFNFYYPENLELLELAGADLHYFSPLAGDLLPDDVDGLYIGGGFPEEFAGDLSARTELLLQLYGKIKGGLPTFAECGGYMFLAKEIVDRAGKRHPMVGVIPATVKMQENLAALGYREATALVDHLLLAQGETVKGHEFHYSTLTYELDSPPYAYEVKGLRGKKVDGFSTNTLVAGYTHLHFASNPAVVQRFIHACAVYQKTRTVAAKGE</sequence>
<evidence type="ECO:0000259" key="9">
    <source>
        <dbReference type="Pfam" id="PF07685"/>
    </source>
</evidence>
<accession>A0A2U3DBR4</accession>
<dbReference type="InterPro" id="IPR011698">
    <property type="entry name" value="GATase_3"/>
</dbReference>
<keyword evidence="4 7" id="KW-0067">ATP-binding</keyword>
<keyword evidence="11" id="KW-1185">Reference proteome</keyword>
<dbReference type="Gene3D" id="3.40.50.300">
    <property type="entry name" value="P-loop containing nucleotide triphosphate hydrolases"/>
    <property type="match status" value="2"/>
</dbReference>
<dbReference type="EMBL" id="MPDK01000002">
    <property type="protein sequence ID" value="PWI58728.1"/>
    <property type="molecule type" value="Genomic_DNA"/>
</dbReference>
<evidence type="ECO:0000256" key="7">
    <source>
        <dbReference type="HAMAP-Rule" id="MF_00027"/>
    </source>
</evidence>
<dbReference type="OrthoDB" id="9764035at2"/>
<dbReference type="CDD" id="cd03130">
    <property type="entry name" value="GATase1_CobB"/>
    <property type="match status" value="1"/>
</dbReference>
<dbReference type="UniPathway" id="UPA00148">
    <property type="reaction ID" value="UER00231"/>
</dbReference>
<comment type="caution">
    <text evidence="10">The sequence shown here is derived from an EMBL/GenBank/DDBJ whole genome shotgun (WGS) entry which is preliminary data.</text>
</comment>
<comment type="function">
    <text evidence="7">Catalyzes the ATP-dependent amidation of the two carboxylate groups at positions a and c of cobyrinate, using either L-glutamine or ammonia as the nitrogen source.</text>
</comment>
<dbReference type="InterPro" id="IPR029062">
    <property type="entry name" value="Class_I_gatase-like"/>
</dbReference>
<keyword evidence="3 7" id="KW-0547">Nucleotide-binding</keyword>